<dbReference type="GO" id="GO:0004407">
    <property type="term" value="F:histone deacetylase activity"/>
    <property type="evidence" value="ECO:0007669"/>
    <property type="project" value="TreeGrafter"/>
</dbReference>
<dbReference type="InterPro" id="IPR023696">
    <property type="entry name" value="Ureohydrolase_dom_sf"/>
</dbReference>
<accession>A0A9X3WEW6</accession>
<dbReference type="Pfam" id="PF00850">
    <property type="entry name" value="Hist_deacetyl"/>
    <property type="match status" value="1"/>
</dbReference>
<dbReference type="CDD" id="cd09994">
    <property type="entry name" value="HDAC_AcuC_like"/>
    <property type="match status" value="1"/>
</dbReference>
<evidence type="ECO:0000256" key="4">
    <source>
        <dbReference type="ARBA" id="ARBA00022627"/>
    </source>
</evidence>
<evidence type="ECO:0000256" key="1">
    <source>
        <dbReference type="ARBA" id="ARBA00005101"/>
    </source>
</evidence>
<evidence type="ECO:0000256" key="3">
    <source>
        <dbReference type="ARBA" id="ARBA00020218"/>
    </source>
</evidence>
<dbReference type="PRINTS" id="PR01272">
    <property type="entry name" value="ACUCPROTEIN"/>
</dbReference>
<comment type="pathway">
    <text evidence="1">Ketone degradation; acetoin degradation.</text>
</comment>
<evidence type="ECO:0000313" key="7">
    <source>
        <dbReference type="Proteomes" id="UP001145069"/>
    </source>
</evidence>
<organism evidence="6 7">
    <name type="scientific">Aquibacillus salsiterrae</name>
    <dbReference type="NCBI Taxonomy" id="2950439"/>
    <lineage>
        <taxon>Bacteria</taxon>
        <taxon>Bacillati</taxon>
        <taxon>Bacillota</taxon>
        <taxon>Bacilli</taxon>
        <taxon>Bacillales</taxon>
        <taxon>Bacillaceae</taxon>
        <taxon>Aquibacillus</taxon>
    </lineage>
</organism>
<gene>
    <name evidence="6" type="ORF">NC799_02535</name>
</gene>
<reference evidence="6" key="1">
    <citation type="submission" date="2022-06" db="EMBL/GenBank/DDBJ databases">
        <title>Aquibacillus sp. a new bacterium isolated from soil saline samples.</title>
        <authorList>
            <person name="Galisteo C."/>
            <person name="De La Haba R."/>
            <person name="Sanchez-Porro C."/>
            <person name="Ventosa A."/>
        </authorList>
    </citation>
    <scope>NUCLEOTIDE SEQUENCE</scope>
    <source>
        <strain evidence="6">3ASR75-54</strain>
    </source>
</reference>
<dbReference type="GO" id="GO:0040029">
    <property type="term" value="P:epigenetic regulation of gene expression"/>
    <property type="evidence" value="ECO:0007669"/>
    <property type="project" value="TreeGrafter"/>
</dbReference>
<dbReference type="InterPro" id="IPR000286">
    <property type="entry name" value="HDACs"/>
</dbReference>
<dbReference type="PRINTS" id="PR01270">
    <property type="entry name" value="HDASUPER"/>
</dbReference>
<sequence length="398" mass="44867">MSCKAAFVYSKQYTNYKFTADHPFNQLRVELTKDLLETENQLKEKHIIEPRIATDEEIGLVHDKDYIKAVKLAGEGNLSLDDGVEFGLGTEDTPMFVNMHQASALLVGGSLSAVEAVLDGNYAHALNLGGGLHHGFRNKASGFCVYNDGAIAIKYIREKYDLKVLYVDTDAHHGDGVQWAFYDDPNVCTLSIHETGRYLFPGTGSVTERGLKNGYGYSFNFPLDAFTEDESFLEVYESSIKEVTAYFKPDVIITQNGADAHYYDPLTHLCSTMTIYERIPLLAHQLAHQYCNGRWIALGGGGYDIWRVVPRAWAQIWNVMLTNEVFTNGLSAQWRDKWQPKAPVSLPAYWRDPSPLYKPIPRKSEITEKNKLTLDKALQFTRNFAKFNPTRKQGNGPS</sequence>
<comment type="similarity">
    <text evidence="2">Belongs to the histone deacetylase family.</text>
</comment>
<dbReference type="AlphaFoldDB" id="A0A9X3WEW6"/>
<dbReference type="GO" id="GO:0045150">
    <property type="term" value="P:acetoin catabolic process"/>
    <property type="evidence" value="ECO:0007669"/>
    <property type="project" value="UniProtKB-KW"/>
</dbReference>
<proteinExistence type="inferred from homology"/>
<keyword evidence="4" id="KW-0006">Acetoin catabolism</keyword>
<evidence type="ECO:0000313" key="6">
    <source>
        <dbReference type="EMBL" id="MDC3415786.1"/>
    </source>
</evidence>
<dbReference type="EMBL" id="JAMQKC010000001">
    <property type="protein sequence ID" value="MDC3415786.1"/>
    <property type="molecule type" value="Genomic_DNA"/>
</dbReference>
<keyword evidence="7" id="KW-1185">Reference proteome</keyword>
<feature type="domain" description="Histone deacetylase" evidence="5">
    <location>
        <begin position="22"/>
        <end position="319"/>
    </location>
</feature>
<dbReference type="Gene3D" id="3.40.800.20">
    <property type="entry name" value="Histone deacetylase domain"/>
    <property type="match status" value="1"/>
</dbReference>
<dbReference type="RefSeq" id="WP_272444739.1">
    <property type="nucleotide sequence ID" value="NZ_JAMQKC010000001.1"/>
</dbReference>
<evidence type="ECO:0000256" key="2">
    <source>
        <dbReference type="ARBA" id="ARBA00005947"/>
    </source>
</evidence>
<comment type="caution">
    <text evidence="6">The sequence shown here is derived from an EMBL/GenBank/DDBJ whole genome shotgun (WGS) entry which is preliminary data.</text>
</comment>
<dbReference type="InterPro" id="IPR003085">
    <property type="entry name" value="AcuC"/>
</dbReference>
<dbReference type="InterPro" id="IPR023801">
    <property type="entry name" value="His_deacetylse_dom"/>
</dbReference>
<protein>
    <recommendedName>
        <fullName evidence="3">Acetoin utilization protein AcuC</fullName>
    </recommendedName>
</protein>
<dbReference type="PANTHER" id="PTHR10625:SF10">
    <property type="entry name" value="HISTONE DEACETYLASE HDAC1"/>
    <property type="match status" value="1"/>
</dbReference>
<dbReference type="Proteomes" id="UP001145069">
    <property type="component" value="Unassembled WGS sequence"/>
</dbReference>
<evidence type="ECO:0000259" key="5">
    <source>
        <dbReference type="Pfam" id="PF00850"/>
    </source>
</evidence>
<name>A0A9X3WEW6_9BACI</name>
<dbReference type="SUPFAM" id="SSF52768">
    <property type="entry name" value="Arginase/deacetylase"/>
    <property type="match status" value="1"/>
</dbReference>
<dbReference type="InterPro" id="IPR037138">
    <property type="entry name" value="His_deacetylse_dom_sf"/>
</dbReference>
<dbReference type="PANTHER" id="PTHR10625">
    <property type="entry name" value="HISTONE DEACETYLASE HDAC1-RELATED"/>
    <property type="match status" value="1"/>
</dbReference>